<feature type="region of interest" description="Disordered" evidence="1">
    <location>
        <begin position="71"/>
        <end position="316"/>
    </location>
</feature>
<gene>
    <name evidence="2" type="ORF">EDD27_10801</name>
</gene>
<feature type="compositionally biased region" description="Basic and acidic residues" evidence="1">
    <location>
        <begin position="420"/>
        <end position="429"/>
    </location>
</feature>
<feature type="compositionally biased region" description="Basic and acidic residues" evidence="1">
    <location>
        <begin position="220"/>
        <end position="229"/>
    </location>
</feature>
<name>A0A438MQR3_9ACTN</name>
<accession>A0A438MQR3</accession>
<reference evidence="2 3" key="1">
    <citation type="submission" date="2019-01" db="EMBL/GenBank/DDBJ databases">
        <title>Sequencing the genomes of 1000 actinobacteria strains.</title>
        <authorList>
            <person name="Klenk H.-P."/>
        </authorList>
    </citation>
    <scope>NUCLEOTIDE SEQUENCE [LARGE SCALE GENOMIC DNA]</scope>
    <source>
        <strain evidence="2 3">DSM 43925</strain>
    </source>
</reference>
<feature type="compositionally biased region" description="Basic and acidic residues" evidence="1">
    <location>
        <begin position="273"/>
        <end position="288"/>
    </location>
</feature>
<comment type="caution">
    <text evidence="2">The sequence shown here is derived from an EMBL/GenBank/DDBJ whole genome shotgun (WGS) entry which is preliminary data.</text>
</comment>
<feature type="region of interest" description="Disordered" evidence="1">
    <location>
        <begin position="697"/>
        <end position="742"/>
    </location>
</feature>
<dbReference type="Proteomes" id="UP000284824">
    <property type="component" value="Unassembled WGS sequence"/>
</dbReference>
<feature type="compositionally biased region" description="Low complexity" evidence="1">
    <location>
        <begin position="126"/>
        <end position="148"/>
    </location>
</feature>
<feature type="compositionally biased region" description="Gly residues" evidence="1">
    <location>
        <begin position="242"/>
        <end position="256"/>
    </location>
</feature>
<evidence type="ECO:0008006" key="4">
    <source>
        <dbReference type="Google" id="ProtNLM"/>
    </source>
</evidence>
<proteinExistence type="predicted"/>
<feature type="compositionally biased region" description="Gly residues" evidence="1">
    <location>
        <begin position="571"/>
        <end position="584"/>
    </location>
</feature>
<dbReference type="RefSeq" id="WP_206642055.1">
    <property type="nucleotide sequence ID" value="NZ_SAUN01000001.1"/>
</dbReference>
<evidence type="ECO:0000256" key="1">
    <source>
        <dbReference type="SAM" id="MobiDB-lite"/>
    </source>
</evidence>
<feature type="compositionally biased region" description="Low complexity" evidence="1">
    <location>
        <begin position="520"/>
        <end position="554"/>
    </location>
</feature>
<feature type="compositionally biased region" description="Basic and acidic residues" evidence="1">
    <location>
        <begin position="86"/>
        <end position="125"/>
    </location>
</feature>
<evidence type="ECO:0000313" key="3">
    <source>
        <dbReference type="Proteomes" id="UP000284824"/>
    </source>
</evidence>
<feature type="compositionally biased region" description="Low complexity" evidence="1">
    <location>
        <begin position="641"/>
        <end position="655"/>
    </location>
</feature>
<feature type="compositionally biased region" description="Gly residues" evidence="1">
    <location>
        <begin position="150"/>
        <end position="217"/>
    </location>
</feature>
<keyword evidence="3" id="KW-1185">Reference proteome</keyword>
<feature type="region of interest" description="Disordered" evidence="1">
    <location>
        <begin position="398"/>
        <end position="682"/>
    </location>
</feature>
<feature type="compositionally biased region" description="Basic and acidic residues" evidence="1">
    <location>
        <begin position="303"/>
        <end position="313"/>
    </location>
</feature>
<protein>
    <recommendedName>
        <fullName evidence="4">Collagen triple helix repeat protein</fullName>
    </recommendedName>
</protein>
<sequence length="742" mass="73199">MGKFDGMDPKLVRDLLTEVKHAVAQMRAVEDRVRLEMSRAGLSTQTTHRPAQVADAAEEMVRDVNARLAVLEKRVDPPGSGAAPTDEPKETRGDRDRYENPRAGEKPDQVTPKDDDVKTGEEPKTGSDGTTGSDGKTGSDGTTGSDGKTGSDGGTGSDGKTGSDGGTGSDGKTGSDGGTGSDGKTGSDGGTGSDGKTGSDGGTGSDGKTGSDGGTGSDGKTCDDADGNGKDTGTGTDKDTGTGTGTGTGADPGSGSDGAADTGGSTGDQPADQPKDDDLDSRRERGAEADGGGTDTGGAADTPAKDHPDDTDVTKPQVVVVDGVKVLQIPLDPPTAEQLEDLLENTDKVQPAEMPKMPADTTAASNVNAWANDGSDVVSADTTPPDLDALKTVIEDHRDIQPHDMPGVEVPAGEYGKGQWAERDIRPDGDPGSIAPGVPTSAGGDQVTLPPASTPTDGTGPTAAADGTGPTATAGGGGTTGAYPVDGYGSAGVTPIDDPSPDTRADDACGSSTDRPPSGTDPAPGGKDTTPDGPQPTPDGTQPTPDGTQPAPGAKDTTLPAPDSKETTPDGKGGTPDGTPGGTGSTPDGTGATPGGDTGVRIPPTPPAGEAGVGTGAAPEAPGTGTADKLGTTPNGAYGSAPTAAYDVAAVAETDGGTDGGADGGAEAWASDDSDVVSIDVPPPDLEALRTMIENHRDIQRQEMPSVQVPPGEYGKGAWAPEDIRPDGPPGTVDPGSPERSA</sequence>
<feature type="compositionally biased region" description="Low complexity" evidence="1">
    <location>
        <begin position="450"/>
        <end position="473"/>
    </location>
</feature>
<feature type="compositionally biased region" description="Low complexity" evidence="1">
    <location>
        <begin position="616"/>
        <end position="627"/>
    </location>
</feature>
<organism evidence="2 3">
    <name type="scientific">Nonomuraea polychroma</name>
    <dbReference type="NCBI Taxonomy" id="46176"/>
    <lineage>
        <taxon>Bacteria</taxon>
        <taxon>Bacillati</taxon>
        <taxon>Actinomycetota</taxon>
        <taxon>Actinomycetes</taxon>
        <taxon>Streptosporangiales</taxon>
        <taxon>Streptosporangiaceae</taxon>
        <taxon>Nonomuraea</taxon>
    </lineage>
</organism>
<dbReference type="AlphaFoldDB" id="A0A438MQR3"/>
<evidence type="ECO:0000313" key="2">
    <source>
        <dbReference type="EMBL" id="RVX47849.1"/>
    </source>
</evidence>
<dbReference type="EMBL" id="SAUN01000001">
    <property type="protein sequence ID" value="RVX47849.1"/>
    <property type="molecule type" value="Genomic_DNA"/>
</dbReference>